<organism evidence="4 5">
    <name type="scientific">Rapidithrix thailandica</name>
    <dbReference type="NCBI Taxonomy" id="413964"/>
    <lineage>
        <taxon>Bacteria</taxon>
        <taxon>Pseudomonadati</taxon>
        <taxon>Bacteroidota</taxon>
        <taxon>Cytophagia</taxon>
        <taxon>Cytophagales</taxon>
        <taxon>Flammeovirgaceae</taxon>
        <taxon>Rapidithrix</taxon>
    </lineage>
</organism>
<dbReference type="PANTHER" id="PTHR43420:SF44">
    <property type="entry name" value="ACETYLTRANSFERASE YPEA"/>
    <property type="match status" value="1"/>
</dbReference>
<dbReference type="InterPro" id="IPR016181">
    <property type="entry name" value="Acyl_CoA_acyltransferase"/>
</dbReference>
<evidence type="ECO:0000256" key="2">
    <source>
        <dbReference type="ARBA" id="ARBA00023315"/>
    </source>
</evidence>
<dbReference type="EC" id="2.3.1.-" evidence="4"/>
<name>A0AAW9SA68_9BACT</name>
<dbReference type="Pfam" id="PF00583">
    <property type="entry name" value="Acetyltransf_1"/>
    <property type="match status" value="2"/>
</dbReference>
<dbReference type="CDD" id="cd04301">
    <property type="entry name" value="NAT_SF"/>
    <property type="match status" value="1"/>
</dbReference>
<evidence type="ECO:0000313" key="5">
    <source>
        <dbReference type="Proteomes" id="UP001403385"/>
    </source>
</evidence>
<comment type="caution">
    <text evidence="4">The sequence shown here is derived from an EMBL/GenBank/DDBJ whole genome shotgun (WGS) entry which is preliminary data.</text>
</comment>
<feature type="domain" description="N-acetyltransferase" evidence="3">
    <location>
        <begin position="128"/>
        <end position="255"/>
    </location>
</feature>
<dbReference type="Proteomes" id="UP001403385">
    <property type="component" value="Unassembled WGS sequence"/>
</dbReference>
<dbReference type="InterPro" id="IPR000182">
    <property type="entry name" value="GNAT_dom"/>
</dbReference>
<feature type="domain" description="N-acetyltransferase" evidence="3">
    <location>
        <begin position="1"/>
        <end position="131"/>
    </location>
</feature>
<dbReference type="AlphaFoldDB" id="A0AAW9SA68"/>
<dbReference type="PANTHER" id="PTHR43420">
    <property type="entry name" value="ACETYLTRANSFERASE"/>
    <property type="match status" value="1"/>
</dbReference>
<dbReference type="Gene3D" id="3.40.630.30">
    <property type="match status" value="2"/>
</dbReference>
<dbReference type="SUPFAM" id="SSF55729">
    <property type="entry name" value="Acyl-CoA N-acyltransferases (Nat)"/>
    <property type="match status" value="2"/>
</dbReference>
<sequence>MKPSKEELFQRLVRIGGDLSLSAGAFYKEQLVGFILTGTGIYQGKPTAYNAGTGVLPGFRGNHLTEQLYTYLWEKFPIHNIQQCLLEVITTNQRAIAIYHKLGFVIHRTYECYVNTREINAPAPLLKIKIHLEKAERWEELQSFWDTTPSWQNSWQAISQNSADETILIAKANKQIVGYLSFLSDTGRVSQIAVLPDYRRMYIGWQLLQTAQKIAHPLQKLSFINIDQTYGPLHQFLKRVGFQNPIAQYEMIKTL</sequence>
<keyword evidence="1 4" id="KW-0808">Transferase</keyword>
<keyword evidence="2 4" id="KW-0012">Acyltransferase</keyword>
<dbReference type="PROSITE" id="PS51186">
    <property type="entry name" value="GNAT"/>
    <property type="match status" value="2"/>
</dbReference>
<dbReference type="InterPro" id="IPR050680">
    <property type="entry name" value="YpeA/RimI_acetyltransf"/>
</dbReference>
<evidence type="ECO:0000313" key="4">
    <source>
        <dbReference type="EMBL" id="MEN7548238.1"/>
    </source>
</evidence>
<evidence type="ECO:0000256" key="1">
    <source>
        <dbReference type="ARBA" id="ARBA00022679"/>
    </source>
</evidence>
<dbReference type="RefSeq" id="WP_346821018.1">
    <property type="nucleotide sequence ID" value="NZ_JBDKWZ010000005.1"/>
</dbReference>
<accession>A0AAW9SA68</accession>
<gene>
    <name evidence="4" type="ORF">AAG747_09975</name>
</gene>
<dbReference type="EMBL" id="JBDKWZ010000005">
    <property type="protein sequence ID" value="MEN7548238.1"/>
    <property type="molecule type" value="Genomic_DNA"/>
</dbReference>
<dbReference type="GO" id="GO:0016747">
    <property type="term" value="F:acyltransferase activity, transferring groups other than amino-acyl groups"/>
    <property type="evidence" value="ECO:0007669"/>
    <property type="project" value="InterPro"/>
</dbReference>
<evidence type="ECO:0000259" key="3">
    <source>
        <dbReference type="PROSITE" id="PS51186"/>
    </source>
</evidence>
<proteinExistence type="predicted"/>
<reference evidence="4 5" key="1">
    <citation type="submission" date="2024-04" db="EMBL/GenBank/DDBJ databases">
        <title>Novel genus in family Flammeovirgaceae.</title>
        <authorList>
            <person name="Nguyen T.H."/>
            <person name="Vuong T.Q."/>
            <person name="Le H."/>
            <person name="Kim S.-G."/>
        </authorList>
    </citation>
    <scope>NUCLEOTIDE SEQUENCE [LARGE SCALE GENOMIC DNA]</scope>
    <source>
        <strain evidence="4 5">JCM 23209</strain>
    </source>
</reference>
<keyword evidence="5" id="KW-1185">Reference proteome</keyword>
<protein>
    <submittedName>
        <fullName evidence="4">GNAT family N-acetyltransferase</fullName>
        <ecNumber evidence="4">2.3.1.-</ecNumber>
    </submittedName>
</protein>